<evidence type="ECO:0000313" key="2">
    <source>
        <dbReference type="EMBL" id="KAG2376311.1"/>
    </source>
</evidence>
<name>A0A8T0JK49_PHAAN</name>
<accession>A0A8T0JK49</accession>
<protein>
    <submittedName>
        <fullName evidence="2">Uncharacterized protein</fullName>
    </submittedName>
</protein>
<dbReference type="AlphaFoldDB" id="A0A8T0JK49"/>
<proteinExistence type="predicted"/>
<reference evidence="2 3" key="1">
    <citation type="submission" date="2020-05" db="EMBL/GenBank/DDBJ databases">
        <title>Vigna angularis (adzuki bean) Var. LongXiaoDou No. 4 denovo assembly.</title>
        <authorList>
            <person name="Xiang H."/>
        </authorList>
    </citation>
    <scope>NUCLEOTIDE SEQUENCE [LARGE SCALE GENOMIC DNA]</scope>
    <source>
        <tissue evidence="2">Leaf</tissue>
    </source>
</reference>
<gene>
    <name evidence="2" type="ORF">HKW66_Vig0155350</name>
</gene>
<evidence type="ECO:0000313" key="3">
    <source>
        <dbReference type="Proteomes" id="UP000743370"/>
    </source>
</evidence>
<comment type="caution">
    <text evidence="2">The sequence shown here is derived from an EMBL/GenBank/DDBJ whole genome shotgun (WGS) entry which is preliminary data.</text>
</comment>
<feature type="region of interest" description="Disordered" evidence="1">
    <location>
        <begin position="77"/>
        <end position="96"/>
    </location>
</feature>
<sequence>MKIEAGRQQLMIRIMLIRVRMITVKITPIDNDNDDKGSDNGIRDLETTTPFCFWVATVTTVARPRCHQPHWTRRFNPFTHEKEVSPSPSMRPPPSRTRLVALDGMDELRVSYEGGTVDDDLVDG</sequence>
<organism evidence="2 3">
    <name type="scientific">Phaseolus angularis</name>
    <name type="common">Azuki bean</name>
    <name type="synonym">Vigna angularis</name>
    <dbReference type="NCBI Taxonomy" id="3914"/>
    <lineage>
        <taxon>Eukaryota</taxon>
        <taxon>Viridiplantae</taxon>
        <taxon>Streptophyta</taxon>
        <taxon>Embryophyta</taxon>
        <taxon>Tracheophyta</taxon>
        <taxon>Spermatophyta</taxon>
        <taxon>Magnoliopsida</taxon>
        <taxon>eudicotyledons</taxon>
        <taxon>Gunneridae</taxon>
        <taxon>Pentapetalae</taxon>
        <taxon>rosids</taxon>
        <taxon>fabids</taxon>
        <taxon>Fabales</taxon>
        <taxon>Fabaceae</taxon>
        <taxon>Papilionoideae</taxon>
        <taxon>50 kb inversion clade</taxon>
        <taxon>NPAAA clade</taxon>
        <taxon>indigoferoid/millettioid clade</taxon>
        <taxon>Phaseoleae</taxon>
        <taxon>Vigna</taxon>
    </lineage>
</organism>
<dbReference type="Proteomes" id="UP000743370">
    <property type="component" value="Unassembled WGS sequence"/>
</dbReference>
<evidence type="ECO:0000256" key="1">
    <source>
        <dbReference type="SAM" id="MobiDB-lite"/>
    </source>
</evidence>
<dbReference type="EMBL" id="JABFOF010000010">
    <property type="protein sequence ID" value="KAG2376311.1"/>
    <property type="molecule type" value="Genomic_DNA"/>
</dbReference>